<dbReference type="GO" id="GO:0006511">
    <property type="term" value="P:ubiquitin-dependent protein catabolic process"/>
    <property type="evidence" value="ECO:0007669"/>
    <property type="project" value="TreeGrafter"/>
</dbReference>
<evidence type="ECO:0000259" key="5">
    <source>
        <dbReference type="PROSITE" id="PS50089"/>
    </source>
</evidence>
<dbReference type="Pfam" id="PF05605">
    <property type="entry name" value="zf-Di19"/>
    <property type="match status" value="1"/>
</dbReference>
<feature type="domain" description="RING-type" evidence="5">
    <location>
        <begin position="13"/>
        <end position="53"/>
    </location>
</feature>
<evidence type="ECO:0000256" key="2">
    <source>
        <dbReference type="ARBA" id="ARBA00022771"/>
    </source>
</evidence>
<proteinExistence type="predicted"/>
<evidence type="ECO:0000313" key="7">
    <source>
        <dbReference type="Proteomes" id="UP000678393"/>
    </source>
</evidence>
<dbReference type="PANTHER" id="PTHR46016">
    <property type="entry name" value="ZINC FINGER, RING/FYVE/PHD-TYPE"/>
    <property type="match status" value="1"/>
</dbReference>
<keyword evidence="2 4" id="KW-0863">Zinc-finger</keyword>
<dbReference type="SUPFAM" id="SSF57850">
    <property type="entry name" value="RING/U-box"/>
    <property type="match status" value="1"/>
</dbReference>
<dbReference type="AlphaFoldDB" id="A0A8S3ZYZ8"/>
<dbReference type="PROSITE" id="PS50089">
    <property type="entry name" value="ZF_RING_2"/>
    <property type="match status" value="1"/>
</dbReference>
<keyword evidence="3" id="KW-0862">Zinc</keyword>
<gene>
    <name evidence="6" type="ORF">CUNI_LOCUS20267</name>
</gene>
<dbReference type="SMART" id="SM00184">
    <property type="entry name" value="RING"/>
    <property type="match status" value="1"/>
</dbReference>
<dbReference type="Gene3D" id="3.30.40.10">
    <property type="entry name" value="Zinc/RING finger domain, C3HC4 (zinc finger)"/>
    <property type="match status" value="1"/>
</dbReference>
<dbReference type="OrthoDB" id="6270329at2759"/>
<evidence type="ECO:0000256" key="1">
    <source>
        <dbReference type="ARBA" id="ARBA00022723"/>
    </source>
</evidence>
<reference evidence="6" key="1">
    <citation type="submission" date="2021-04" db="EMBL/GenBank/DDBJ databases">
        <authorList>
            <consortium name="Molecular Ecology Group"/>
        </authorList>
    </citation>
    <scope>NUCLEOTIDE SEQUENCE</scope>
</reference>
<evidence type="ECO:0000256" key="3">
    <source>
        <dbReference type="ARBA" id="ARBA00022833"/>
    </source>
</evidence>
<protein>
    <recommendedName>
        <fullName evidence="5">RING-type domain-containing protein</fullName>
    </recommendedName>
</protein>
<accession>A0A8S3ZYZ8</accession>
<dbReference type="GO" id="GO:0061630">
    <property type="term" value="F:ubiquitin protein ligase activity"/>
    <property type="evidence" value="ECO:0007669"/>
    <property type="project" value="TreeGrafter"/>
</dbReference>
<evidence type="ECO:0000256" key="4">
    <source>
        <dbReference type="PROSITE-ProRule" id="PRU00175"/>
    </source>
</evidence>
<keyword evidence="7" id="KW-1185">Reference proteome</keyword>
<dbReference type="InterPro" id="IPR013083">
    <property type="entry name" value="Znf_RING/FYVE/PHD"/>
</dbReference>
<sequence length="219" mass="24684">MAGHQASEDEFKCAICMECFTQPCRIHPCQHVYCLECVQNLHSQLNPHCPQCRCDIQCVMPAGDVELRMSQCHISCSECNIPVPALSLKQHKITCPGVQRLKAVAAQSLHMRRPGATAPGMGPNRSTFRCPYCDQSNLVTYQLIEHCNMAHTNCTTKVVCPICASMPWGDPNLRSSNFIRHLNMRHKFEYDTYVDYDQDDDAMLQAALHASLHDSQAQF</sequence>
<dbReference type="InterPro" id="IPR008598">
    <property type="entry name" value="Di19_Zn-bd"/>
</dbReference>
<dbReference type="InterPro" id="IPR017907">
    <property type="entry name" value="Znf_RING_CS"/>
</dbReference>
<dbReference type="Proteomes" id="UP000678393">
    <property type="component" value="Unassembled WGS sequence"/>
</dbReference>
<organism evidence="6 7">
    <name type="scientific">Candidula unifasciata</name>
    <dbReference type="NCBI Taxonomy" id="100452"/>
    <lineage>
        <taxon>Eukaryota</taxon>
        <taxon>Metazoa</taxon>
        <taxon>Spiralia</taxon>
        <taxon>Lophotrochozoa</taxon>
        <taxon>Mollusca</taxon>
        <taxon>Gastropoda</taxon>
        <taxon>Heterobranchia</taxon>
        <taxon>Euthyneura</taxon>
        <taxon>Panpulmonata</taxon>
        <taxon>Eupulmonata</taxon>
        <taxon>Stylommatophora</taxon>
        <taxon>Helicina</taxon>
        <taxon>Helicoidea</taxon>
        <taxon>Geomitridae</taxon>
        <taxon>Candidula</taxon>
    </lineage>
</organism>
<dbReference type="InterPro" id="IPR051438">
    <property type="entry name" value="RNF_E3_ubiq-protein_ligase"/>
</dbReference>
<dbReference type="InterPro" id="IPR001841">
    <property type="entry name" value="Znf_RING"/>
</dbReference>
<evidence type="ECO:0000313" key="6">
    <source>
        <dbReference type="EMBL" id="CAG5134709.1"/>
    </source>
</evidence>
<dbReference type="PANTHER" id="PTHR46016:SF1">
    <property type="entry name" value="RING-TYPE DOMAIN-CONTAINING PROTEIN"/>
    <property type="match status" value="1"/>
</dbReference>
<dbReference type="PROSITE" id="PS00518">
    <property type="entry name" value="ZF_RING_1"/>
    <property type="match status" value="1"/>
</dbReference>
<keyword evidence="1" id="KW-0479">Metal-binding</keyword>
<dbReference type="EMBL" id="CAJHNH020007523">
    <property type="protein sequence ID" value="CAG5134709.1"/>
    <property type="molecule type" value="Genomic_DNA"/>
</dbReference>
<name>A0A8S3ZYZ8_9EUPU</name>
<dbReference type="GO" id="GO:0000209">
    <property type="term" value="P:protein polyubiquitination"/>
    <property type="evidence" value="ECO:0007669"/>
    <property type="project" value="TreeGrafter"/>
</dbReference>
<comment type="caution">
    <text evidence="6">The sequence shown here is derived from an EMBL/GenBank/DDBJ whole genome shotgun (WGS) entry which is preliminary data.</text>
</comment>
<dbReference type="GO" id="GO:0008270">
    <property type="term" value="F:zinc ion binding"/>
    <property type="evidence" value="ECO:0007669"/>
    <property type="project" value="UniProtKB-KW"/>
</dbReference>